<dbReference type="AlphaFoldDB" id="A0A1W6LP47"/>
<protein>
    <submittedName>
        <fullName evidence="1">Uncharacterized protein</fullName>
    </submittedName>
</protein>
<reference evidence="2" key="1">
    <citation type="submission" date="2017-04" db="EMBL/GenBank/DDBJ databases">
        <title>Comparative genomics and description of representatives of a novel lineage of planctomycetes thriving in anoxic sediments.</title>
        <authorList>
            <person name="Spring S."/>
            <person name="Bunk B."/>
            <person name="Sproer C."/>
        </authorList>
    </citation>
    <scope>NUCLEOTIDE SEQUENCE [LARGE SCALE GENOMIC DNA]</scope>
    <source>
        <strain evidence="2">ST-PulAB-D4</strain>
    </source>
</reference>
<evidence type="ECO:0000313" key="1">
    <source>
        <dbReference type="EMBL" id="ARN57513.1"/>
    </source>
</evidence>
<evidence type="ECO:0000313" key="2">
    <source>
        <dbReference type="Proteomes" id="UP000193334"/>
    </source>
</evidence>
<organism evidence="1 2">
    <name type="scientific">Sedimentisphaera salicampi</name>
    <dbReference type="NCBI Taxonomy" id="1941349"/>
    <lineage>
        <taxon>Bacteria</taxon>
        <taxon>Pseudomonadati</taxon>
        <taxon>Planctomycetota</taxon>
        <taxon>Phycisphaerae</taxon>
        <taxon>Sedimentisphaerales</taxon>
        <taxon>Sedimentisphaeraceae</taxon>
        <taxon>Sedimentisphaera</taxon>
    </lineage>
</organism>
<name>A0A1W6LP47_9BACT</name>
<dbReference type="EMBL" id="CP021023">
    <property type="protein sequence ID" value="ARN57513.1"/>
    <property type="molecule type" value="Genomic_DNA"/>
</dbReference>
<keyword evidence="2" id="KW-1185">Reference proteome</keyword>
<accession>A0A1W6LP47</accession>
<sequence length="47" mass="5151">MADSSNLNSHFREAMIETVPCSVFVMGAGRVRVLNYSSYTIVTIPSV</sequence>
<gene>
    <name evidence="1" type="ORF">STSP1_01924</name>
</gene>
<dbReference type="Proteomes" id="UP000193334">
    <property type="component" value="Chromosome"/>
</dbReference>
<proteinExistence type="predicted"/>
<dbReference type="KEGG" id="pbp:STSP1_01924"/>